<evidence type="ECO:0000313" key="4">
    <source>
        <dbReference type="EMBL" id="EFM11351.1"/>
    </source>
</evidence>
<proteinExistence type="predicted"/>
<gene>
    <name evidence="4" type="ORF">PaecuDRAFT_1797</name>
</gene>
<dbReference type="PROSITE" id="PS51794">
    <property type="entry name" value="DAC"/>
    <property type="match status" value="1"/>
</dbReference>
<feature type="domain" description="DAC" evidence="3">
    <location>
        <begin position="434"/>
        <end position="589"/>
    </location>
</feature>
<feature type="region of interest" description="Disordered" evidence="2">
    <location>
        <begin position="846"/>
        <end position="874"/>
    </location>
</feature>
<dbReference type="InterPro" id="IPR048555">
    <property type="entry name" value="DACNH"/>
</dbReference>
<sequence>MSIAMSEMQHINTRIYEDLEHILKTLDERLELKLFAVSLDASGEPRETVQVKRVLPSGNRADRTEVRQESILQLEGVFRRLRITAAAFDKPADFLTNHNLFNQLMDVDEDSDLAGAMVIEDRSFGVEDGLETGSEVIKTRGNIIYRNLFRYQSDAASDVFHYIVSVGGAEADTYKQFYRKPAVSFLRMLLDYFFMDYYEAGHDGTLYLTSERRGIQPKHRENGKQYCQRLTRLYYGKIHSFIEDNNMLSSIQDMDGHYEYDGEVNDRYYESGFFEQIDAIATRTYEGDSPIGCMMFISNASLGEYAPVSYSIRFFTHMNPITLQDARRIRKLLEMTNKENDLYLIADHEIVYGIGRIEWNQIDGEVLYELEFKGLSQYRLTLISTESQQSSEGQLTMVEDRKVYRMRADIEIKADKLLGVSFKNPEIGEGGFSSQRFEKIVRSQFASLGISSKEITKLERIVRKAKEQQHGTMVVITDRDTAKSELHALSMQSTPIDPIDIDPAFIKHLTAIDGAIYLDIYGKCHGIGVILDGLAIETGDSGRGARYNSAFRYMNKLHKENKGCVIAIVSEDGMVNLIPELPNEETIRNLFRPFIDKIDEWEKDQPLPARFETYEQQIEAFGDEIDPSNYYRVAEAFLSKEQYEQAARYYKKGLEVYDEVSPSMNRKLVMAYLNLLIIEYVNNDQESTLKYYRLANVEFERYMSDRRYEKQMTYQDYNMRAFADDLYGNMLKDDEAQARALEDYTRAIELAGQKNRHGMYWNRSTCYMRMDKPNLALEDLIEAELENNQSKYVNKLMELLKENSYLIAYAMDVYREKEAKGRQSPELEQRLLELVIDNPEAAAGFEIEVDKPVPRRRNSSSASNKEKKGENHDD</sequence>
<feature type="repeat" description="TPR" evidence="1">
    <location>
        <begin position="627"/>
        <end position="660"/>
    </location>
</feature>
<dbReference type="SUPFAM" id="SSF48452">
    <property type="entry name" value="TPR-like"/>
    <property type="match status" value="1"/>
</dbReference>
<dbReference type="STRING" id="717606.PaecuDRAFT_1797"/>
<dbReference type="InterPro" id="IPR036888">
    <property type="entry name" value="DNA_integrity_DisA_N_sf"/>
</dbReference>
<accession>E0I846</accession>
<evidence type="ECO:0000256" key="2">
    <source>
        <dbReference type="SAM" id="MobiDB-lite"/>
    </source>
</evidence>
<dbReference type="Pfam" id="PF21750">
    <property type="entry name" value="DACNH"/>
    <property type="match status" value="1"/>
</dbReference>
<dbReference type="InterPro" id="IPR011990">
    <property type="entry name" value="TPR-like_helical_dom_sf"/>
</dbReference>
<dbReference type="RefSeq" id="WP_006037808.1">
    <property type="nucleotide sequence ID" value="NZ_AEDD01000004.1"/>
</dbReference>
<keyword evidence="1" id="KW-0802">TPR repeat</keyword>
<keyword evidence="5" id="KW-1185">Reference proteome</keyword>
<dbReference type="InterPro" id="IPR019734">
    <property type="entry name" value="TPR_rpt"/>
</dbReference>
<dbReference type="Gene3D" id="3.40.1700.10">
    <property type="entry name" value="DNA integrity scanning protein, DisA, N-terminal domain"/>
    <property type="match status" value="1"/>
</dbReference>
<dbReference type="eggNOG" id="ENOG502Z97Y">
    <property type="taxonomic scope" value="Bacteria"/>
</dbReference>
<dbReference type="EMBL" id="AEDD01000004">
    <property type="protein sequence ID" value="EFM11351.1"/>
    <property type="molecule type" value="Genomic_DNA"/>
</dbReference>
<evidence type="ECO:0000256" key="1">
    <source>
        <dbReference type="PROSITE-ProRule" id="PRU00339"/>
    </source>
</evidence>
<evidence type="ECO:0000313" key="5">
    <source>
        <dbReference type="Proteomes" id="UP000005387"/>
    </source>
</evidence>
<dbReference type="InterPro" id="IPR003390">
    <property type="entry name" value="DNA_integrity_scan_DisA_N"/>
</dbReference>
<dbReference type="Proteomes" id="UP000005387">
    <property type="component" value="Unassembled WGS sequence"/>
</dbReference>
<dbReference type="PROSITE" id="PS50005">
    <property type="entry name" value="TPR"/>
    <property type="match status" value="1"/>
</dbReference>
<name>E0I846_9BACL</name>
<dbReference type="Gene3D" id="1.25.40.10">
    <property type="entry name" value="Tetratricopeptide repeat domain"/>
    <property type="match status" value="2"/>
</dbReference>
<organism evidence="4 5">
    <name type="scientific">Paenibacillus curdlanolyticus YK9</name>
    <dbReference type="NCBI Taxonomy" id="717606"/>
    <lineage>
        <taxon>Bacteria</taxon>
        <taxon>Bacillati</taxon>
        <taxon>Bacillota</taxon>
        <taxon>Bacilli</taxon>
        <taxon>Bacillales</taxon>
        <taxon>Paenibacillaceae</taxon>
        <taxon>Paenibacillus</taxon>
    </lineage>
</organism>
<feature type="compositionally biased region" description="Basic and acidic residues" evidence="2">
    <location>
        <begin position="864"/>
        <end position="874"/>
    </location>
</feature>
<evidence type="ECO:0000259" key="3">
    <source>
        <dbReference type="PROSITE" id="PS51794"/>
    </source>
</evidence>
<reference evidence="4 5" key="1">
    <citation type="submission" date="2010-07" db="EMBL/GenBank/DDBJ databases">
        <title>The draft genome of Paenibacillus curdlanolyticus YK9.</title>
        <authorList>
            <consortium name="US DOE Joint Genome Institute (JGI-PGF)"/>
            <person name="Lucas S."/>
            <person name="Copeland A."/>
            <person name="Lapidus A."/>
            <person name="Cheng J.-F."/>
            <person name="Bruce D."/>
            <person name="Goodwin L."/>
            <person name="Pitluck S."/>
            <person name="Land M.L."/>
            <person name="Hauser L."/>
            <person name="Chang Y.-J."/>
            <person name="Jeffries C."/>
            <person name="Anderson I.J."/>
            <person name="Johnson E."/>
            <person name="Loganathan U."/>
            <person name="Mulhopadhyay B."/>
            <person name="Kyrpides N."/>
            <person name="Woyke T.J."/>
        </authorList>
    </citation>
    <scope>NUCLEOTIDE SEQUENCE [LARGE SCALE GENOMIC DNA]</scope>
    <source>
        <strain evidence="4 5">YK9</strain>
    </source>
</reference>
<dbReference type="OrthoDB" id="5569081at2"/>
<dbReference type="SUPFAM" id="SSF143597">
    <property type="entry name" value="YojJ-like"/>
    <property type="match status" value="1"/>
</dbReference>
<protein>
    <recommendedName>
        <fullName evidence="3">DAC domain-containing protein</fullName>
    </recommendedName>
</protein>
<dbReference type="AlphaFoldDB" id="E0I846"/>
<dbReference type="Pfam" id="PF02457">
    <property type="entry name" value="DAC"/>
    <property type="match status" value="1"/>
</dbReference>